<evidence type="ECO:0000313" key="1">
    <source>
        <dbReference type="EMBL" id="GFS16476.1"/>
    </source>
</evidence>
<dbReference type="EMBL" id="BMAT01006614">
    <property type="protein sequence ID" value="GFS16476.1"/>
    <property type="molecule type" value="Genomic_DNA"/>
</dbReference>
<gene>
    <name evidence="1" type="ORF">ElyMa_003215200</name>
</gene>
<dbReference type="AlphaFoldDB" id="A0AAV4J7C2"/>
<accession>A0AAV4J7C2</accession>
<evidence type="ECO:0000313" key="2">
    <source>
        <dbReference type="Proteomes" id="UP000762676"/>
    </source>
</evidence>
<name>A0AAV4J7C2_9GAST</name>
<reference evidence="1 2" key="1">
    <citation type="journal article" date="2021" name="Elife">
        <title>Chloroplast acquisition without the gene transfer in kleptoplastic sea slugs, Plakobranchus ocellatus.</title>
        <authorList>
            <person name="Maeda T."/>
            <person name="Takahashi S."/>
            <person name="Yoshida T."/>
            <person name="Shimamura S."/>
            <person name="Takaki Y."/>
            <person name="Nagai Y."/>
            <person name="Toyoda A."/>
            <person name="Suzuki Y."/>
            <person name="Arimoto A."/>
            <person name="Ishii H."/>
            <person name="Satoh N."/>
            <person name="Nishiyama T."/>
            <person name="Hasebe M."/>
            <person name="Maruyama T."/>
            <person name="Minagawa J."/>
            <person name="Obokata J."/>
            <person name="Shigenobu S."/>
        </authorList>
    </citation>
    <scope>NUCLEOTIDE SEQUENCE [LARGE SCALE GENOMIC DNA]</scope>
</reference>
<proteinExistence type="predicted"/>
<organism evidence="1 2">
    <name type="scientific">Elysia marginata</name>
    <dbReference type="NCBI Taxonomy" id="1093978"/>
    <lineage>
        <taxon>Eukaryota</taxon>
        <taxon>Metazoa</taxon>
        <taxon>Spiralia</taxon>
        <taxon>Lophotrochozoa</taxon>
        <taxon>Mollusca</taxon>
        <taxon>Gastropoda</taxon>
        <taxon>Heterobranchia</taxon>
        <taxon>Euthyneura</taxon>
        <taxon>Panpulmonata</taxon>
        <taxon>Sacoglossa</taxon>
        <taxon>Placobranchoidea</taxon>
        <taxon>Plakobranchidae</taxon>
        <taxon>Elysia</taxon>
    </lineage>
</organism>
<protein>
    <submittedName>
        <fullName evidence="1">Uncharacterized protein</fullName>
    </submittedName>
</protein>
<keyword evidence="2" id="KW-1185">Reference proteome</keyword>
<sequence>MVVQDNRNYMSILQFSRLSEQDVRRLVPGLACPQSNLGKGLIHASNEYPVASSEKSCYCARVMRCALISALLCGQKLYRSAWLVRSSVWGIFVDEAP</sequence>
<dbReference type="Proteomes" id="UP000762676">
    <property type="component" value="Unassembled WGS sequence"/>
</dbReference>
<comment type="caution">
    <text evidence="1">The sequence shown here is derived from an EMBL/GenBank/DDBJ whole genome shotgun (WGS) entry which is preliminary data.</text>
</comment>